<name>A0A6A6DYK3_9PEZI</name>
<gene>
    <name evidence="2" type="ORF">K469DRAFT_780237</name>
</gene>
<dbReference type="InterPro" id="IPR010730">
    <property type="entry name" value="HET"/>
</dbReference>
<organism evidence="2 3">
    <name type="scientific">Zopfia rhizophila CBS 207.26</name>
    <dbReference type="NCBI Taxonomy" id="1314779"/>
    <lineage>
        <taxon>Eukaryota</taxon>
        <taxon>Fungi</taxon>
        <taxon>Dikarya</taxon>
        <taxon>Ascomycota</taxon>
        <taxon>Pezizomycotina</taxon>
        <taxon>Dothideomycetes</taxon>
        <taxon>Dothideomycetes incertae sedis</taxon>
        <taxon>Zopfiaceae</taxon>
        <taxon>Zopfia</taxon>
    </lineage>
</organism>
<dbReference type="Proteomes" id="UP000800200">
    <property type="component" value="Unassembled WGS sequence"/>
</dbReference>
<dbReference type="PANTHER" id="PTHR33112:SF1">
    <property type="entry name" value="HETEROKARYON INCOMPATIBILITY DOMAIN-CONTAINING PROTEIN"/>
    <property type="match status" value="1"/>
</dbReference>
<protein>
    <submittedName>
        <fullName evidence="2">HET-domain-containing protein</fullName>
    </submittedName>
</protein>
<evidence type="ECO:0000313" key="2">
    <source>
        <dbReference type="EMBL" id="KAF2184771.1"/>
    </source>
</evidence>
<dbReference type="EMBL" id="ML994636">
    <property type="protein sequence ID" value="KAF2184771.1"/>
    <property type="molecule type" value="Genomic_DNA"/>
</dbReference>
<dbReference type="Pfam" id="PF06985">
    <property type="entry name" value="HET"/>
    <property type="match status" value="1"/>
</dbReference>
<feature type="domain" description="Heterokaryon incompatibility" evidence="1">
    <location>
        <begin position="27"/>
        <end position="84"/>
    </location>
</feature>
<evidence type="ECO:0000259" key="1">
    <source>
        <dbReference type="Pfam" id="PF06985"/>
    </source>
</evidence>
<proteinExistence type="predicted"/>
<keyword evidence="3" id="KW-1185">Reference proteome</keyword>
<sequence>MPDPGLPLSFIDCESRSVVHANASAPYTTLSYVSGASSTNAELPDYTLPDPLPWVIEDAIEVTKSLGCTYLWVDRYCIPQKTQSSNRS</sequence>
<evidence type="ECO:0000313" key="3">
    <source>
        <dbReference type="Proteomes" id="UP000800200"/>
    </source>
</evidence>
<dbReference type="PANTHER" id="PTHR33112">
    <property type="entry name" value="DOMAIN PROTEIN, PUTATIVE-RELATED"/>
    <property type="match status" value="1"/>
</dbReference>
<dbReference type="AlphaFoldDB" id="A0A6A6DYK3"/>
<accession>A0A6A6DYK3</accession>
<reference evidence="2" key="1">
    <citation type="journal article" date="2020" name="Stud. Mycol.">
        <title>101 Dothideomycetes genomes: a test case for predicting lifestyles and emergence of pathogens.</title>
        <authorList>
            <person name="Haridas S."/>
            <person name="Albert R."/>
            <person name="Binder M."/>
            <person name="Bloem J."/>
            <person name="Labutti K."/>
            <person name="Salamov A."/>
            <person name="Andreopoulos B."/>
            <person name="Baker S."/>
            <person name="Barry K."/>
            <person name="Bills G."/>
            <person name="Bluhm B."/>
            <person name="Cannon C."/>
            <person name="Castanera R."/>
            <person name="Culley D."/>
            <person name="Daum C."/>
            <person name="Ezra D."/>
            <person name="Gonzalez J."/>
            <person name="Henrissat B."/>
            <person name="Kuo A."/>
            <person name="Liang C."/>
            <person name="Lipzen A."/>
            <person name="Lutzoni F."/>
            <person name="Magnuson J."/>
            <person name="Mondo S."/>
            <person name="Nolan M."/>
            <person name="Ohm R."/>
            <person name="Pangilinan J."/>
            <person name="Park H.-J."/>
            <person name="Ramirez L."/>
            <person name="Alfaro M."/>
            <person name="Sun H."/>
            <person name="Tritt A."/>
            <person name="Yoshinaga Y."/>
            <person name="Zwiers L.-H."/>
            <person name="Turgeon B."/>
            <person name="Goodwin S."/>
            <person name="Spatafora J."/>
            <person name="Crous P."/>
            <person name="Grigoriev I."/>
        </authorList>
    </citation>
    <scope>NUCLEOTIDE SEQUENCE</scope>
    <source>
        <strain evidence="2">CBS 207.26</strain>
    </source>
</reference>
<dbReference type="OrthoDB" id="5428863at2759"/>